<dbReference type="InterPro" id="IPR021683">
    <property type="entry name" value="DUF3267"/>
</dbReference>
<comment type="caution">
    <text evidence="2">The sequence shown here is derived from an EMBL/GenBank/DDBJ whole genome shotgun (WGS) entry which is preliminary data.</text>
</comment>
<feature type="transmembrane region" description="Helical" evidence="1">
    <location>
        <begin position="7"/>
        <end position="28"/>
    </location>
</feature>
<feature type="transmembrane region" description="Helical" evidence="1">
    <location>
        <begin position="114"/>
        <end position="133"/>
    </location>
</feature>
<keyword evidence="1" id="KW-1133">Transmembrane helix</keyword>
<reference evidence="2 3" key="1">
    <citation type="submission" date="2020-08" db="EMBL/GenBank/DDBJ databases">
        <title>Genome public.</title>
        <authorList>
            <person name="Liu C."/>
            <person name="Sun Q."/>
        </authorList>
    </citation>
    <scope>NUCLEOTIDE SEQUENCE [LARGE SCALE GENOMIC DNA]</scope>
    <source>
        <strain evidence="2 3">BX3</strain>
    </source>
</reference>
<dbReference type="Pfam" id="PF11667">
    <property type="entry name" value="DUF3267"/>
    <property type="match status" value="1"/>
</dbReference>
<name>A0ABR7MW70_9FIRM</name>
<organism evidence="2 3">
    <name type="scientific">Jutongia hominis</name>
    <dbReference type="NCBI Taxonomy" id="2763664"/>
    <lineage>
        <taxon>Bacteria</taxon>
        <taxon>Bacillati</taxon>
        <taxon>Bacillota</taxon>
        <taxon>Clostridia</taxon>
        <taxon>Lachnospirales</taxon>
        <taxon>Lachnospiraceae</taxon>
        <taxon>Jutongia</taxon>
    </lineage>
</organism>
<keyword evidence="1" id="KW-0472">Membrane</keyword>
<accession>A0ABR7MW70</accession>
<protein>
    <submittedName>
        <fullName evidence="2">DUF3267 domain-containing protein</fullName>
    </submittedName>
</protein>
<sequence length="198" mass="22370">MDWNNAYLIPLYNALLIPVLIFGLGLVVEGFGNLLTAVISLFFGGSVAFFVRNRLTFIGTVHHELAHALFATLSGAKVTKIELFHVRGNQLGCVEFYTRGNVVIQALQMTLSSIAPVICGGISLCLLTWVWRYHCIEEWHYILTGYLFISIFFHMNMSTQDIKNAWKGMPLSIVICYLIFLFSKINLFAFFGISFPML</sequence>
<proteinExistence type="predicted"/>
<evidence type="ECO:0000313" key="2">
    <source>
        <dbReference type="EMBL" id="MBC8558049.1"/>
    </source>
</evidence>
<evidence type="ECO:0000313" key="3">
    <source>
        <dbReference type="Proteomes" id="UP000637513"/>
    </source>
</evidence>
<feature type="transmembrane region" description="Helical" evidence="1">
    <location>
        <begin position="34"/>
        <end position="51"/>
    </location>
</feature>
<evidence type="ECO:0000256" key="1">
    <source>
        <dbReference type="SAM" id="Phobius"/>
    </source>
</evidence>
<keyword evidence="3" id="KW-1185">Reference proteome</keyword>
<dbReference type="RefSeq" id="WP_249305532.1">
    <property type="nucleotide sequence ID" value="NZ_JACRSW010000033.1"/>
</dbReference>
<keyword evidence="1" id="KW-0812">Transmembrane</keyword>
<feature type="transmembrane region" description="Helical" evidence="1">
    <location>
        <begin position="139"/>
        <end position="157"/>
    </location>
</feature>
<feature type="transmembrane region" description="Helical" evidence="1">
    <location>
        <begin position="169"/>
        <end position="193"/>
    </location>
</feature>
<dbReference type="Proteomes" id="UP000637513">
    <property type="component" value="Unassembled WGS sequence"/>
</dbReference>
<gene>
    <name evidence="2" type="ORF">H8700_10070</name>
</gene>
<dbReference type="EMBL" id="JACRSW010000033">
    <property type="protein sequence ID" value="MBC8558049.1"/>
    <property type="molecule type" value="Genomic_DNA"/>
</dbReference>